<organism evidence="1 2">
    <name type="scientific">Longimycelium tulufanense</name>
    <dbReference type="NCBI Taxonomy" id="907463"/>
    <lineage>
        <taxon>Bacteria</taxon>
        <taxon>Bacillati</taxon>
        <taxon>Actinomycetota</taxon>
        <taxon>Actinomycetes</taxon>
        <taxon>Pseudonocardiales</taxon>
        <taxon>Pseudonocardiaceae</taxon>
        <taxon>Longimycelium</taxon>
    </lineage>
</organism>
<gene>
    <name evidence="1" type="ORF">GCM10012275_11690</name>
</gene>
<dbReference type="SUPFAM" id="SSF47240">
    <property type="entry name" value="Ferritin-like"/>
    <property type="match status" value="1"/>
</dbReference>
<proteinExistence type="predicted"/>
<evidence type="ECO:0000313" key="2">
    <source>
        <dbReference type="Proteomes" id="UP000637578"/>
    </source>
</evidence>
<keyword evidence="2" id="KW-1185">Reference proteome</keyword>
<reference evidence="1" key="1">
    <citation type="journal article" date="2014" name="Int. J. Syst. Evol. Microbiol.">
        <title>Complete genome sequence of Corynebacterium casei LMG S-19264T (=DSM 44701T), isolated from a smear-ripened cheese.</title>
        <authorList>
            <consortium name="US DOE Joint Genome Institute (JGI-PGF)"/>
            <person name="Walter F."/>
            <person name="Albersmeier A."/>
            <person name="Kalinowski J."/>
            <person name="Ruckert C."/>
        </authorList>
    </citation>
    <scope>NUCLEOTIDE SEQUENCE</scope>
    <source>
        <strain evidence="1">CGMCC 4.5737</strain>
    </source>
</reference>
<dbReference type="AlphaFoldDB" id="A0A8J3FST7"/>
<dbReference type="Proteomes" id="UP000637578">
    <property type="component" value="Unassembled WGS sequence"/>
</dbReference>
<accession>A0A8J3FST7</accession>
<comment type="caution">
    <text evidence="1">The sequence shown here is derived from an EMBL/GenBank/DDBJ whole genome shotgun (WGS) entry which is preliminary data.</text>
</comment>
<dbReference type="Gene3D" id="1.10.620.20">
    <property type="entry name" value="Ribonucleotide Reductase, subunit A"/>
    <property type="match status" value="1"/>
</dbReference>
<dbReference type="Pfam" id="PF11583">
    <property type="entry name" value="AurF"/>
    <property type="match status" value="1"/>
</dbReference>
<name>A0A8J3FST7_9PSEU</name>
<sequence>MTAQAAHLADGERTAERLLASSAKNSYDPELDLDWNAPLADDKFYFVPERLPLYGTSWWERATPEQRIEHSRHFVAGVASSGIWFESILMQLLLRHVYRVDPRQRQPQYVLTEVADECRHIVMFGRMMEKLGTPHYKPPFVPRELGNLLKAVGWGPSMYAATLLGEEIVDRFQRAAMNDDRVQPMMRMVNRIHVVEEARHVRYAREEIVRSIEQAGKAELALHRAITAVVAFYVSRAFLPLDTFRPLGLDPRDGLRMALANPHWQQTMRWGGERLMAYLDELGMIGKSVVKLWRKSLLIP</sequence>
<dbReference type="InterPro" id="IPR009078">
    <property type="entry name" value="Ferritin-like_SF"/>
</dbReference>
<dbReference type="RefSeq" id="WP_189054665.1">
    <property type="nucleotide sequence ID" value="NZ_BMMK01000003.1"/>
</dbReference>
<protein>
    <submittedName>
        <fullName evidence="1">Membrane protein</fullName>
    </submittedName>
</protein>
<dbReference type="GO" id="GO:0016491">
    <property type="term" value="F:oxidoreductase activity"/>
    <property type="evidence" value="ECO:0007669"/>
    <property type="project" value="InterPro"/>
</dbReference>
<evidence type="ECO:0000313" key="1">
    <source>
        <dbReference type="EMBL" id="GGM42375.1"/>
    </source>
</evidence>
<dbReference type="EMBL" id="BMMK01000003">
    <property type="protein sequence ID" value="GGM42375.1"/>
    <property type="molecule type" value="Genomic_DNA"/>
</dbReference>
<dbReference type="InterPro" id="IPR025859">
    <property type="entry name" value="AurF/CmlI"/>
</dbReference>
<reference evidence="1" key="2">
    <citation type="submission" date="2020-09" db="EMBL/GenBank/DDBJ databases">
        <authorList>
            <person name="Sun Q."/>
            <person name="Zhou Y."/>
        </authorList>
    </citation>
    <scope>NUCLEOTIDE SEQUENCE</scope>
    <source>
        <strain evidence="1">CGMCC 4.5737</strain>
    </source>
</reference>
<dbReference type="InterPro" id="IPR012348">
    <property type="entry name" value="RNR-like"/>
</dbReference>